<reference evidence="1" key="1">
    <citation type="submission" date="2022-01" db="EMBL/GenBank/DDBJ databases">
        <title>Lysobacter chinensis sp. nov., a bacterium isolated from cow dung compost.</title>
        <authorList>
            <person name="Liu Y."/>
        </authorList>
    </citation>
    <scope>NUCLEOTIDE SEQUENCE</scope>
    <source>
        <strain evidence="1">TLK-CK17</strain>
    </source>
</reference>
<proteinExistence type="predicted"/>
<reference evidence="1" key="2">
    <citation type="submission" date="2022-01" db="EMBL/GenBank/DDBJ databases">
        <authorList>
            <person name="Zhou L.Y."/>
        </authorList>
    </citation>
    <scope>NUCLEOTIDE SEQUENCE</scope>
    <source>
        <strain evidence="1">TLK-CK17</strain>
    </source>
</reference>
<dbReference type="RefSeq" id="WP_237055950.1">
    <property type="nucleotide sequence ID" value="NZ_JAKJPO010000009.1"/>
</dbReference>
<accession>A0ABS9HXT1</accession>
<organism evidence="1 2">
    <name type="scientific">Marilutibacter chinensis</name>
    <dbReference type="NCBI Taxonomy" id="2912247"/>
    <lineage>
        <taxon>Bacteria</taxon>
        <taxon>Pseudomonadati</taxon>
        <taxon>Pseudomonadota</taxon>
        <taxon>Gammaproteobacteria</taxon>
        <taxon>Lysobacterales</taxon>
        <taxon>Lysobacteraceae</taxon>
        <taxon>Marilutibacter</taxon>
    </lineage>
</organism>
<keyword evidence="2" id="KW-1185">Reference proteome</keyword>
<evidence type="ECO:0008006" key="3">
    <source>
        <dbReference type="Google" id="ProtNLM"/>
    </source>
</evidence>
<evidence type="ECO:0000313" key="2">
    <source>
        <dbReference type="Proteomes" id="UP001430796"/>
    </source>
</evidence>
<gene>
    <name evidence="1" type="ORF">L3V18_14305</name>
</gene>
<dbReference type="EMBL" id="JAKJPO010000009">
    <property type="protein sequence ID" value="MCF7222947.1"/>
    <property type="molecule type" value="Genomic_DNA"/>
</dbReference>
<name>A0ABS9HXT1_9GAMM</name>
<dbReference type="Proteomes" id="UP001430796">
    <property type="component" value="Unassembled WGS sequence"/>
</dbReference>
<dbReference type="PROSITE" id="PS51257">
    <property type="entry name" value="PROKAR_LIPOPROTEIN"/>
    <property type="match status" value="1"/>
</dbReference>
<evidence type="ECO:0000313" key="1">
    <source>
        <dbReference type="EMBL" id="MCF7222947.1"/>
    </source>
</evidence>
<comment type="caution">
    <text evidence="1">The sequence shown here is derived from an EMBL/GenBank/DDBJ whole genome shotgun (WGS) entry which is preliminary data.</text>
</comment>
<sequence>MRIAITAIVLGLVVGGCGLFDSGGNWSSGPFEVIWIDKHSDSHLAYRLDSTTSARIVDSCVSAAGANERYIAVRQHLPGATAGLAYYVVVKGKYSPSREPRDALIGPLSEAEFKSLGRRLALPALELVLPEVACNAAA</sequence>
<protein>
    <recommendedName>
        <fullName evidence="3">Lipoprotein</fullName>
    </recommendedName>
</protein>